<reference evidence="1 2" key="1">
    <citation type="submission" date="2020-12" db="EMBL/GenBank/DDBJ databases">
        <title>Sulforoseuscoccus oceanibium gen. nov., sp. nov., a representative of the phylum Verrucomicrobia with special cytoplasmic membrane, and proposal of Sulforoseuscoccusaceae fam. nov.</title>
        <authorList>
            <person name="Xi F."/>
        </authorList>
    </citation>
    <scope>NUCLEOTIDE SEQUENCE [LARGE SCALE GENOMIC DNA]</scope>
    <source>
        <strain evidence="1 2">T37</strain>
    </source>
</reference>
<evidence type="ECO:0000313" key="2">
    <source>
        <dbReference type="Proteomes" id="UP000475117"/>
    </source>
</evidence>
<dbReference type="AlphaFoldDB" id="A0A6B3L8P0"/>
<name>A0A6B3L8P0_9BACT</name>
<dbReference type="Proteomes" id="UP000475117">
    <property type="component" value="Chromosome"/>
</dbReference>
<dbReference type="EMBL" id="CP066776">
    <property type="protein sequence ID" value="QQL44209.1"/>
    <property type="molecule type" value="Genomic_DNA"/>
</dbReference>
<accession>A0A6B3L8P0</accession>
<organism evidence="1 2">
    <name type="scientific">Sulfuriroseicoccus oceanibius</name>
    <dbReference type="NCBI Taxonomy" id="2707525"/>
    <lineage>
        <taxon>Bacteria</taxon>
        <taxon>Pseudomonadati</taxon>
        <taxon>Verrucomicrobiota</taxon>
        <taxon>Verrucomicrobiia</taxon>
        <taxon>Verrucomicrobiales</taxon>
        <taxon>Verrucomicrobiaceae</taxon>
        <taxon>Sulfuriroseicoccus</taxon>
    </lineage>
</organism>
<proteinExistence type="predicted"/>
<gene>
    <name evidence="1" type="ORF">G3M56_009915</name>
</gene>
<dbReference type="RefSeq" id="WP_164362421.1">
    <property type="nucleotide sequence ID" value="NZ_CP066776.1"/>
</dbReference>
<dbReference type="KEGG" id="soa:G3M56_009915"/>
<evidence type="ECO:0000313" key="1">
    <source>
        <dbReference type="EMBL" id="QQL44209.1"/>
    </source>
</evidence>
<sequence>MINYPKQISKSDQERLRAAPVLIFLLLVAPSGQEAAERQKQAFSAVLRGADQVPSPLFAAALSDAAEHYEMIRAAFAGRVLDPSVELLVVCGVLKRLPVTSDEVEEYRQGLVFLADAVARAGARRSWFGRRVSRENRELLALLRGMLAA</sequence>
<protein>
    <submittedName>
        <fullName evidence="1">Uncharacterized protein</fullName>
    </submittedName>
</protein>
<keyword evidence="2" id="KW-1185">Reference proteome</keyword>